<reference evidence="2" key="1">
    <citation type="submission" date="2023-07" db="EMBL/GenBank/DDBJ databases">
        <title>The carbon used by Thiothrix.</title>
        <authorList>
            <person name="Chen L."/>
        </authorList>
    </citation>
    <scope>NUCLEOTIDE SEQUENCE [LARGE SCALE GENOMIC DNA]</scope>
</reference>
<sequence length="165" mass="18081">MTLHPKLNELLDEMLPIVQDFHRQGMFAPHAAFIDDEGNCTGSALTTDGSCSLSVSQALDYFENRFSQLAAEGKIQASAIFYHSSGVKVTEDFEVSHIAGRLFAPADHEDECHILVVLLEHAAGDSVYLQCSYTGQPPSVDYQMDFLIEKPAKVFNCSPPSATPE</sequence>
<organism evidence="1 2">
    <name type="scientific">Candidatus Thiothrix phosphatis</name>
    <dbReference type="NCBI Taxonomy" id="3112415"/>
    <lineage>
        <taxon>Bacteria</taxon>
        <taxon>Pseudomonadati</taxon>
        <taxon>Pseudomonadota</taxon>
        <taxon>Gammaproteobacteria</taxon>
        <taxon>Thiotrichales</taxon>
        <taxon>Thiotrichaceae</taxon>
        <taxon>Thiothrix</taxon>
    </lineage>
</organism>
<reference evidence="1 2" key="2">
    <citation type="submission" date="2024-01" db="EMBL/GenBank/DDBJ databases">
        <authorList>
            <person name="Xie X."/>
        </authorList>
    </citation>
    <scope>NUCLEOTIDE SEQUENCE [LARGE SCALE GENOMIC DNA]</scope>
    <source>
        <strain evidence="1">SCUT-1</strain>
    </source>
</reference>
<evidence type="ECO:0000313" key="1">
    <source>
        <dbReference type="EMBL" id="MEB4592507.1"/>
    </source>
</evidence>
<dbReference type="Proteomes" id="UP001308005">
    <property type="component" value="Unassembled WGS sequence"/>
</dbReference>
<proteinExistence type="predicted"/>
<protein>
    <submittedName>
        <fullName evidence="1">Uncharacterized protein</fullName>
    </submittedName>
</protein>
<keyword evidence="2" id="KW-1185">Reference proteome</keyword>
<dbReference type="EMBL" id="JAYMYJ010000136">
    <property type="protein sequence ID" value="MEB4592507.1"/>
    <property type="molecule type" value="Genomic_DNA"/>
</dbReference>
<accession>A0ABU6D2B5</accession>
<name>A0ABU6D2B5_9GAMM</name>
<evidence type="ECO:0000313" key="2">
    <source>
        <dbReference type="Proteomes" id="UP001308005"/>
    </source>
</evidence>
<dbReference type="RefSeq" id="WP_324696834.1">
    <property type="nucleotide sequence ID" value="NZ_JAYMYJ010000136.1"/>
</dbReference>
<comment type="caution">
    <text evidence="1">The sequence shown here is derived from an EMBL/GenBank/DDBJ whole genome shotgun (WGS) entry which is preliminary data.</text>
</comment>
<gene>
    <name evidence="1" type="ORF">VSS37_16095</name>
</gene>